<gene>
    <name evidence="2" type="ORF">J2S17_003548</name>
</gene>
<keyword evidence="3" id="KW-1185">Reference proteome</keyword>
<dbReference type="Proteomes" id="UP001238088">
    <property type="component" value="Unassembled WGS sequence"/>
</dbReference>
<dbReference type="EMBL" id="JAUSUB010000016">
    <property type="protein sequence ID" value="MDQ0271660.1"/>
    <property type="molecule type" value="Genomic_DNA"/>
</dbReference>
<comment type="caution">
    <text evidence="2">The sequence shown here is derived from an EMBL/GenBank/DDBJ whole genome shotgun (WGS) entry which is preliminary data.</text>
</comment>
<dbReference type="InterPro" id="IPR037401">
    <property type="entry name" value="SnoaL-like"/>
</dbReference>
<evidence type="ECO:0000313" key="2">
    <source>
        <dbReference type="EMBL" id="MDQ0271660.1"/>
    </source>
</evidence>
<protein>
    <submittedName>
        <fullName evidence="2">Ketosteroid isomerase-like protein</fullName>
    </submittedName>
</protein>
<sequence length="120" mass="13867">MKTYQDALNNYIVATNSHDFSNVKRLLHPEAVFLFSDLTCTTLDEIGHYFNHAWNVIKEEVYSATNIQWIAVDEKIATCIYTYHYHGYQDGKFVSGSGRATNVFTFVEGEWKLIHEHLSS</sequence>
<feature type="domain" description="SnoaL-like" evidence="1">
    <location>
        <begin position="6"/>
        <end position="119"/>
    </location>
</feature>
<organism evidence="2 3">
    <name type="scientific">Cytobacillus purgationiresistens</name>
    <dbReference type="NCBI Taxonomy" id="863449"/>
    <lineage>
        <taxon>Bacteria</taxon>
        <taxon>Bacillati</taxon>
        <taxon>Bacillota</taxon>
        <taxon>Bacilli</taxon>
        <taxon>Bacillales</taxon>
        <taxon>Bacillaceae</taxon>
        <taxon>Cytobacillus</taxon>
    </lineage>
</organism>
<dbReference type="InterPro" id="IPR032710">
    <property type="entry name" value="NTF2-like_dom_sf"/>
</dbReference>
<accession>A0ABU0AK70</accession>
<dbReference type="RefSeq" id="WP_307476974.1">
    <property type="nucleotide sequence ID" value="NZ_JAUSUB010000016.1"/>
</dbReference>
<dbReference type="SUPFAM" id="SSF54427">
    <property type="entry name" value="NTF2-like"/>
    <property type="match status" value="1"/>
</dbReference>
<name>A0ABU0AK70_9BACI</name>
<evidence type="ECO:0000259" key="1">
    <source>
        <dbReference type="Pfam" id="PF13474"/>
    </source>
</evidence>
<proteinExistence type="predicted"/>
<dbReference type="Pfam" id="PF13474">
    <property type="entry name" value="SnoaL_3"/>
    <property type="match status" value="1"/>
</dbReference>
<reference evidence="2 3" key="1">
    <citation type="submission" date="2023-07" db="EMBL/GenBank/DDBJ databases">
        <title>Genomic Encyclopedia of Type Strains, Phase IV (KMG-IV): sequencing the most valuable type-strain genomes for metagenomic binning, comparative biology and taxonomic classification.</title>
        <authorList>
            <person name="Goeker M."/>
        </authorList>
    </citation>
    <scope>NUCLEOTIDE SEQUENCE [LARGE SCALE GENOMIC DNA]</scope>
    <source>
        <strain evidence="2 3">DSM 23494</strain>
    </source>
</reference>
<dbReference type="Gene3D" id="3.10.450.50">
    <property type="match status" value="1"/>
</dbReference>
<evidence type="ECO:0000313" key="3">
    <source>
        <dbReference type="Proteomes" id="UP001238088"/>
    </source>
</evidence>